<protein>
    <recommendedName>
        <fullName evidence="4">GlsB/YeaQ/YmgE family stress response membrane protein</fullName>
    </recommendedName>
</protein>
<dbReference type="EMBL" id="JAJTWU010000006">
    <property type="protein sequence ID" value="MCE4555938.1"/>
    <property type="molecule type" value="Genomic_DNA"/>
</dbReference>
<reference evidence="2 3" key="1">
    <citation type="submission" date="2021-12" db="EMBL/GenBank/DDBJ databases">
        <title>Genome seq of P8.</title>
        <authorList>
            <person name="Seo T."/>
        </authorList>
    </citation>
    <scope>NUCLEOTIDE SEQUENCE [LARGE SCALE GENOMIC DNA]</scope>
    <source>
        <strain evidence="2 3">P8</strain>
    </source>
</reference>
<proteinExistence type="predicted"/>
<keyword evidence="1" id="KW-1133">Transmembrane helix</keyword>
<evidence type="ECO:0000313" key="3">
    <source>
        <dbReference type="Proteomes" id="UP001200741"/>
    </source>
</evidence>
<sequence>MNVIFWLFTGMLVAWLGSLGRDTMGRQRLLLDAIFAGVGAMLGGGLALSSEDWLGEQMHWAGIAGVAVGATLLLLIGNLRSLPAERTD</sequence>
<accession>A0ABS8XVK4</accession>
<keyword evidence="1" id="KW-0812">Transmembrane</keyword>
<feature type="transmembrane region" description="Helical" evidence="1">
    <location>
        <begin position="60"/>
        <end position="79"/>
    </location>
</feature>
<name>A0ABS8XVK4_9BURK</name>
<evidence type="ECO:0008006" key="4">
    <source>
        <dbReference type="Google" id="ProtNLM"/>
    </source>
</evidence>
<evidence type="ECO:0000256" key="1">
    <source>
        <dbReference type="SAM" id="Phobius"/>
    </source>
</evidence>
<comment type="caution">
    <text evidence="2">The sequence shown here is derived from an EMBL/GenBank/DDBJ whole genome shotgun (WGS) entry which is preliminary data.</text>
</comment>
<dbReference type="RefSeq" id="WP_233372988.1">
    <property type="nucleotide sequence ID" value="NZ_JAJTWU010000006.1"/>
</dbReference>
<evidence type="ECO:0000313" key="2">
    <source>
        <dbReference type="EMBL" id="MCE4555938.1"/>
    </source>
</evidence>
<gene>
    <name evidence="2" type="ORF">LXT13_16150</name>
</gene>
<feature type="transmembrane region" description="Helical" evidence="1">
    <location>
        <begin position="30"/>
        <end position="48"/>
    </location>
</feature>
<keyword evidence="1" id="KW-0472">Membrane</keyword>
<dbReference type="Proteomes" id="UP001200741">
    <property type="component" value="Unassembled WGS sequence"/>
</dbReference>
<organism evidence="2 3">
    <name type="scientific">Pelomonas cellulosilytica</name>
    <dbReference type="NCBI Taxonomy" id="2906762"/>
    <lineage>
        <taxon>Bacteria</taxon>
        <taxon>Pseudomonadati</taxon>
        <taxon>Pseudomonadota</taxon>
        <taxon>Betaproteobacteria</taxon>
        <taxon>Burkholderiales</taxon>
        <taxon>Sphaerotilaceae</taxon>
        <taxon>Roseateles</taxon>
    </lineage>
</organism>
<keyword evidence="3" id="KW-1185">Reference proteome</keyword>